<reference evidence="2 3" key="1">
    <citation type="submission" date="2017-09" db="EMBL/GenBank/DDBJ databases">
        <title>Depth-based differentiation of microbial function through sediment-hosted aquifers and enrichment of novel symbionts in the deep terrestrial subsurface.</title>
        <authorList>
            <person name="Probst A.J."/>
            <person name="Ladd B."/>
            <person name="Jarett J.K."/>
            <person name="Geller-Mcgrath D.E."/>
            <person name="Sieber C.M."/>
            <person name="Emerson J.B."/>
            <person name="Anantharaman K."/>
            <person name="Thomas B.C."/>
            <person name="Malmstrom R."/>
            <person name="Stieglmeier M."/>
            <person name="Klingl A."/>
            <person name="Woyke T."/>
            <person name="Ryan C.M."/>
            <person name="Banfield J.F."/>
        </authorList>
    </citation>
    <scope>NUCLEOTIDE SEQUENCE [LARGE SCALE GENOMIC DNA]</scope>
    <source>
        <strain evidence="2">CG17_big_fil_post_rev_8_21_14_2_50_48_46</strain>
    </source>
</reference>
<dbReference type="AlphaFoldDB" id="A0A2M7G0H9"/>
<sequence>MFHKKTHLKILALATLLPLFSLSWSPSARSAGKGVTRPLGSGTVNWSTSMIRVTGSGAPPAKGSAPQKRLMAKRAAITDGYRQLAEAVNGVRVFSETTVKNFVTESDVIRLQVQAVIKGARVVGQTRYLSDGSVEVDIEMPVFGSDSLAQGLDFGKSLQKEMSKPYSMLDGRLAFIGPLLRLAPPPKKPQPERGKRWQQAQGAGYTGLIIDASGLGAEPAMGPFIIGAAKRIHPNNAIGMDPNLIVQQGPVHYVEDIDEAKSDNDRIGANPLVIEAKAAQGNPANTDILLDDAAAKKVLEANQQGHFLDSLKVTLVI</sequence>
<proteinExistence type="predicted"/>
<accession>A0A2M7G0H9</accession>
<evidence type="ECO:0008006" key="4">
    <source>
        <dbReference type="Google" id="ProtNLM"/>
    </source>
</evidence>
<name>A0A2M7G0H9_9BACT</name>
<gene>
    <name evidence="2" type="ORF">COW36_17370</name>
</gene>
<protein>
    <recommendedName>
        <fullName evidence="4">Flagellar assembly protein T C-terminal domain-containing protein</fullName>
    </recommendedName>
</protein>
<keyword evidence="1" id="KW-0732">Signal</keyword>
<feature type="chain" id="PRO_5014999361" description="Flagellar assembly protein T C-terminal domain-containing protein" evidence="1">
    <location>
        <begin position="31"/>
        <end position="317"/>
    </location>
</feature>
<dbReference type="EMBL" id="PFFQ01000053">
    <property type="protein sequence ID" value="PIW15192.1"/>
    <property type="molecule type" value="Genomic_DNA"/>
</dbReference>
<evidence type="ECO:0000256" key="1">
    <source>
        <dbReference type="SAM" id="SignalP"/>
    </source>
</evidence>
<evidence type="ECO:0000313" key="3">
    <source>
        <dbReference type="Proteomes" id="UP000231019"/>
    </source>
</evidence>
<evidence type="ECO:0000313" key="2">
    <source>
        <dbReference type="EMBL" id="PIW15192.1"/>
    </source>
</evidence>
<dbReference type="Proteomes" id="UP000231019">
    <property type="component" value="Unassembled WGS sequence"/>
</dbReference>
<organism evidence="2 3">
    <name type="scientific">bacterium (Candidatus Blackallbacteria) CG17_big_fil_post_rev_8_21_14_2_50_48_46</name>
    <dbReference type="NCBI Taxonomy" id="2014261"/>
    <lineage>
        <taxon>Bacteria</taxon>
        <taxon>Candidatus Blackallbacteria</taxon>
    </lineage>
</organism>
<comment type="caution">
    <text evidence="2">The sequence shown here is derived from an EMBL/GenBank/DDBJ whole genome shotgun (WGS) entry which is preliminary data.</text>
</comment>
<feature type="signal peptide" evidence="1">
    <location>
        <begin position="1"/>
        <end position="30"/>
    </location>
</feature>